<reference evidence="2 3" key="1">
    <citation type="journal article" date="2010" name="Nature">
        <title>Genome sequencing and analysis of the model grass Brachypodium distachyon.</title>
        <authorList>
            <consortium name="International Brachypodium Initiative"/>
        </authorList>
    </citation>
    <scope>NUCLEOTIDE SEQUENCE [LARGE SCALE GENOMIC DNA]</scope>
    <source>
        <strain evidence="2 3">Bd21</strain>
    </source>
</reference>
<dbReference type="RefSeq" id="XP_003581201.1">
    <property type="nucleotide sequence ID" value="XM_003581153.3"/>
</dbReference>
<dbReference type="EMBL" id="CM000884">
    <property type="protein sequence ID" value="KQJ82515.1"/>
    <property type="molecule type" value="Genomic_DNA"/>
</dbReference>
<reference evidence="2" key="2">
    <citation type="submission" date="2017-06" db="EMBL/GenBank/DDBJ databases">
        <title>WGS assembly of Brachypodium distachyon.</title>
        <authorList>
            <consortium name="The International Brachypodium Initiative"/>
            <person name="Lucas S."/>
            <person name="Harmon-Smith M."/>
            <person name="Lail K."/>
            <person name="Tice H."/>
            <person name="Grimwood J."/>
            <person name="Bruce D."/>
            <person name="Barry K."/>
            <person name="Shu S."/>
            <person name="Lindquist E."/>
            <person name="Wang M."/>
            <person name="Pitluck S."/>
            <person name="Vogel J.P."/>
            <person name="Garvin D.F."/>
            <person name="Mockler T.C."/>
            <person name="Schmutz J."/>
            <person name="Rokhsar D."/>
            <person name="Bevan M.W."/>
        </authorList>
    </citation>
    <scope>NUCLEOTIDE SEQUENCE</scope>
    <source>
        <strain evidence="2">Bd21</strain>
    </source>
</reference>
<sequence>MPQLAGSGQSRSKVVAFAGSDADAQCNINTASAHADYADGWGELRRISWAWSGLAGAVLERAGSTKGSSNPKTTAAAKEETRSKGAPRPRRLPAMVIGVLPAGKLVVEQRRSPAPGRGWRRPAGGARVFASEAVETTEPVSPKVSCFGAVRSEAESRPTAPAPAPRGEDARSGCWASVASALRALCRTDDNGPEGEIWASELSTATALEYLESPTKVAVLSPPRTVLGLGEVKRLASRRWPDGMAGDGRCPPV</sequence>
<evidence type="ECO:0000313" key="3">
    <source>
        <dbReference type="EnsemblPlants" id="KQJ82515"/>
    </source>
</evidence>
<dbReference type="Proteomes" id="UP000008810">
    <property type="component" value="Chromosome 5"/>
</dbReference>
<reference evidence="3" key="3">
    <citation type="submission" date="2018-08" db="UniProtKB">
        <authorList>
            <consortium name="EnsemblPlants"/>
        </authorList>
    </citation>
    <scope>IDENTIFICATION</scope>
    <source>
        <strain evidence="3">cv. Bd21</strain>
    </source>
</reference>
<feature type="region of interest" description="Disordered" evidence="1">
    <location>
        <begin position="61"/>
        <end position="88"/>
    </location>
</feature>
<feature type="region of interest" description="Disordered" evidence="1">
    <location>
        <begin position="152"/>
        <end position="171"/>
    </location>
</feature>
<proteinExistence type="predicted"/>
<dbReference type="PANTHER" id="PTHR34120">
    <property type="entry name" value="EXPRESSED PROTEIN"/>
    <property type="match status" value="1"/>
</dbReference>
<protein>
    <submittedName>
        <fullName evidence="2 3">Uncharacterized protein</fullName>
    </submittedName>
</protein>
<evidence type="ECO:0000313" key="2">
    <source>
        <dbReference type="EMBL" id="KQJ82515.1"/>
    </source>
</evidence>
<organism evidence="2">
    <name type="scientific">Brachypodium distachyon</name>
    <name type="common">Purple false brome</name>
    <name type="synonym">Trachynia distachya</name>
    <dbReference type="NCBI Taxonomy" id="15368"/>
    <lineage>
        <taxon>Eukaryota</taxon>
        <taxon>Viridiplantae</taxon>
        <taxon>Streptophyta</taxon>
        <taxon>Embryophyta</taxon>
        <taxon>Tracheophyta</taxon>
        <taxon>Spermatophyta</taxon>
        <taxon>Magnoliopsida</taxon>
        <taxon>Liliopsida</taxon>
        <taxon>Poales</taxon>
        <taxon>Poaceae</taxon>
        <taxon>BOP clade</taxon>
        <taxon>Pooideae</taxon>
        <taxon>Stipodae</taxon>
        <taxon>Brachypodieae</taxon>
        <taxon>Brachypodium</taxon>
    </lineage>
</organism>
<dbReference type="PANTHER" id="PTHR34120:SF3">
    <property type="entry name" value="OS04G0412700 PROTEIN"/>
    <property type="match status" value="1"/>
</dbReference>
<evidence type="ECO:0000256" key="1">
    <source>
        <dbReference type="SAM" id="MobiDB-lite"/>
    </source>
</evidence>
<dbReference type="EnsemblPlants" id="KQJ82515">
    <property type="protein sequence ID" value="KQJ82515"/>
    <property type="gene ID" value="BRADI_5g09356v3"/>
</dbReference>
<dbReference type="OrthoDB" id="682960at2759"/>
<keyword evidence="4" id="KW-1185">Reference proteome</keyword>
<gene>
    <name evidence="3" type="primary">LOC100824043</name>
    <name evidence="2" type="ORF">BRADI_5g09356v3</name>
</gene>
<name>A0A0Q3H303_BRADI</name>
<dbReference type="Gramene" id="KQJ82515">
    <property type="protein sequence ID" value="KQJ82515"/>
    <property type="gene ID" value="BRADI_5g09356v3"/>
</dbReference>
<accession>A0A0Q3H303</accession>
<dbReference type="KEGG" id="bdi:100824043"/>
<dbReference type="AlphaFoldDB" id="A0A0Q3H303"/>
<evidence type="ECO:0000313" key="4">
    <source>
        <dbReference type="Proteomes" id="UP000008810"/>
    </source>
</evidence>
<dbReference type="GeneID" id="100824043"/>
<dbReference type="FunCoup" id="A0A0Q3H303">
    <property type="interactions" value="6"/>
</dbReference>